<feature type="region of interest" description="Disordered" evidence="3">
    <location>
        <begin position="1"/>
        <end position="47"/>
    </location>
</feature>
<feature type="domain" description="PDZ" evidence="5">
    <location>
        <begin position="860"/>
        <end position="944"/>
    </location>
</feature>
<feature type="compositionally biased region" description="Acidic residues" evidence="3">
    <location>
        <begin position="1396"/>
        <end position="1408"/>
    </location>
</feature>
<feature type="compositionally biased region" description="Acidic residues" evidence="3">
    <location>
        <begin position="1601"/>
        <end position="1610"/>
    </location>
</feature>
<feature type="compositionally biased region" description="Basic residues" evidence="3">
    <location>
        <begin position="1663"/>
        <end position="1674"/>
    </location>
</feature>
<evidence type="ECO:0000256" key="3">
    <source>
        <dbReference type="SAM" id="MobiDB-lite"/>
    </source>
</evidence>
<feature type="compositionally biased region" description="Basic and acidic residues" evidence="3">
    <location>
        <begin position="1167"/>
        <end position="1193"/>
    </location>
</feature>
<dbReference type="PROSITE" id="PS50106">
    <property type="entry name" value="PDZ"/>
    <property type="match status" value="1"/>
</dbReference>
<feature type="domain" description="SAM" evidence="4">
    <location>
        <begin position="1920"/>
        <end position="1983"/>
    </location>
</feature>
<feature type="compositionally biased region" description="Basic and acidic residues" evidence="3">
    <location>
        <begin position="1591"/>
        <end position="1600"/>
    </location>
</feature>
<keyword evidence="1" id="KW-0597">Phosphoprotein</keyword>
<proteinExistence type="predicted"/>
<feature type="compositionally biased region" description="Polar residues" evidence="3">
    <location>
        <begin position="1248"/>
        <end position="1260"/>
    </location>
</feature>
<feature type="compositionally biased region" description="Low complexity" evidence="3">
    <location>
        <begin position="15"/>
        <end position="26"/>
    </location>
</feature>
<dbReference type="PANTHER" id="PTHR16154:SF28">
    <property type="entry name" value="STERILE ALPHA MOTIF DOMAIN-CONTAINING PROTEIN 14"/>
    <property type="match status" value="1"/>
</dbReference>
<feature type="region of interest" description="Disordered" evidence="3">
    <location>
        <begin position="1984"/>
        <end position="2026"/>
    </location>
</feature>
<feature type="compositionally biased region" description="Basic and acidic residues" evidence="3">
    <location>
        <begin position="1307"/>
        <end position="1333"/>
    </location>
</feature>
<keyword evidence="6" id="KW-1185">Reference proteome</keyword>
<gene>
    <name evidence="7" type="primary">LOC116948594</name>
</gene>
<feature type="region of interest" description="Disordered" evidence="3">
    <location>
        <begin position="85"/>
        <end position="338"/>
    </location>
</feature>
<feature type="compositionally biased region" description="Basic and acidic residues" evidence="3">
    <location>
        <begin position="1343"/>
        <end position="1357"/>
    </location>
</feature>
<sequence>MSDESSMESEKNSMEEVQNVNNNNIVDKTKEDDAQDENDSTKGYGLNVRRIKNMFSVDSDPPEPKRPVLAPRPWSAFMSRSSVVMEAASPNGRHRSTGGEAVSPCHSEKKFCGTKKIFESGTTTTPAALPSPVPRERMTPLPLSTSYPEGKDTLDCSPVSSSWRSSPGAQSVSPKTEFAMPTAQIRKSSGTESLGDDPARERRKSDKPAPIFGHQVNAGPMSKRLERFLQDDDDDDDDEAEDVFHAEEKEKVIKPELRHTRDKGPVESNISPVLQPQSSSSPPIAQKPEILPRVAATSTFASRPAKVLTSPSAASTSPVSGSESPVVDKPSPTVMKLSPTVVKTSPTVVKTSPTAGLPAVASFKTSPTSILTSSTSVLASPTEDEPRFGQPPISPSSRESFKRARQFSLECPRPFRSQHDSQGVRWSRIEVPLSPTAMDTSGDFASGFPATDLTTAVSFAQKTSDTTKVISPKSKGFETDLAFPKRKISEAKTCAASETKIVKTEMDLPECKLPAADTTWAQTKTLETEMTLSEKEMSKKEEALPESKVSETDGRHFKSKVSEAEASVIKKHPDVETYSVTGVDAKVDHVRKTSPGVSCAVFEQQHFISTDATAEAGLKQEAMKDNDLKSAHILDKVQARSTYFEITADKPVKKDDKQKPFKSNIMLSEEVDTAAKIILDEKMHAQKELLDEEDGDFTSIVDAHAQLSNVSDTPATMVIESKMHAQREVIDDSDDDDDDEEDFTMAVETQIEVSRVETAAHAVDLKKPSRVCLQKKTKAFVDGDTELGLGVEGHRAAQELRGNLEPQLLVAAAPTHSAKSSIRVQEIPPAAEEGRRDAVLPVVAQTRKPAVVAADLESFPVELDKGPKGLGIGILGRGPNPEEQNIHVAALLDGGAAKVDGRIDVGDQVLEVDGVSLVGISEEFAGTLLKNTIGRVKLLIGRQKSSATKPKSPLAREALHEEPEKKKEAEQKATTKVLEQQAVPEQLAEPRIRFPGIINVEHDQIKADLSNLRQPPSVQEVPSAELGWHRLEESEISVKQLPGVFQPQVVDHREIVEPGTAEQVAPEEHTANEQIASNAASDFHDTRQPHLAVCPVATFDYEQPSTVVTEEATEKSSTVSCTSQIPLSFSESSFGTSVLKSERAALVPQPIPCDDFPSLLGGLKHAARQEPEHEAVEQDVRGRDEDSNLEHQTKYVQAWGLHSVGDEEEDDDSAAEPEEPTVPQRGAPESRGEQQGWDTVLEERGDDGQSSEPEGDNTATKLHFTKVSVVESSSSLELHGETWGPGEGELKWGSGRSLGSEEDESGEERALMELAEDRDGVKERLSERLEKGLVSRSPPPAGSHDHREKALPAERVDSTGSPGAPAEHAAQSTPLLRDVALGTVQHGLLPRTSDEGPLDEGPSDEGPSDEGPSFSADPESVTDARDVLSKTLLHKGLAGDQAPEPSPCSSDEEPEPVVLKPPAEDDESKSAGEPEAEAGDGDGKKAEEPQVSFLTAGPAALAADEEEEKLDTKADAKADTKADAKADAKEDAKADAEADAQADAEVPAEEEDTRETIDGEKREKPCGPAEEGEEEPTGPLAEPDDDDDDEEKVKEDKSAADEAEEDDAENEAERGGAGEVDVPETPDTGTEELEGGLDFSAVVPLTERLDTSAHKARAQLIVKAKRQRPSRGKLRKTDSEVAEEELESTPSSPATQTVVPGAAETSSPSQPTETPIEAAKSTSLASPVSPASDARTGDEDKDAGFSSPGEGPEDTPTSKSRLKFLDIGASLRRSGRGRKSEKDQRASTLPRDGGDADGGVAVGPDMASSSCMPFLFTRKGSFSSTSSAEPGSVNASPEKRRARATLSWPSVFSRTSLETAFSGEFSPSSTSSLEMPGLVAESRVRGRSHTLTLSSEEGSEEALQSPAKQQQWANRTVPEWTPEQVSQWLAQLGMEQHVEAFTTQGVDGKQLLQLDSTKLKALGVTNLAERSSIKKRLKELRTAMEKERKAQEKMERQREKLRKKEEEQLRKSQRASKVGEESPATQ</sequence>
<dbReference type="SUPFAM" id="SSF50156">
    <property type="entry name" value="PDZ domain-like"/>
    <property type="match status" value="1"/>
</dbReference>
<feature type="compositionally biased region" description="Low complexity" evidence="3">
    <location>
        <begin position="271"/>
        <end position="288"/>
    </location>
</feature>
<name>A0AAJ7TRG5_PETMA</name>
<feature type="compositionally biased region" description="Basic and acidic residues" evidence="3">
    <location>
        <begin position="957"/>
        <end position="973"/>
    </location>
</feature>
<dbReference type="SMART" id="SM00454">
    <property type="entry name" value="SAM"/>
    <property type="match status" value="1"/>
</dbReference>
<evidence type="ECO:0000259" key="5">
    <source>
        <dbReference type="PROSITE" id="PS50106"/>
    </source>
</evidence>
<dbReference type="FunFam" id="1.10.150.50:FF:000008">
    <property type="entry name" value="Neurabin-1 isoform 1-like protein"/>
    <property type="match status" value="1"/>
</dbReference>
<dbReference type="Pfam" id="PF07647">
    <property type="entry name" value="SAM_2"/>
    <property type="match status" value="1"/>
</dbReference>
<dbReference type="GO" id="GO:0019722">
    <property type="term" value="P:calcium-mediated signaling"/>
    <property type="evidence" value="ECO:0007669"/>
    <property type="project" value="TreeGrafter"/>
</dbReference>
<evidence type="ECO:0000256" key="2">
    <source>
        <dbReference type="ARBA" id="ARBA00023054"/>
    </source>
</evidence>
<dbReference type="SUPFAM" id="SSF47769">
    <property type="entry name" value="SAM/Pointed domain"/>
    <property type="match status" value="1"/>
</dbReference>
<feature type="compositionally biased region" description="Basic and acidic residues" evidence="3">
    <location>
        <begin position="1554"/>
        <end position="1565"/>
    </location>
</feature>
<dbReference type="GO" id="GO:0051015">
    <property type="term" value="F:actin filament binding"/>
    <property type="evidence" value="ECO:0007669"/>
    <property type="project" value="TreeGrafter"/>
</dbReference>
<dbReference type="Gene3D" id="2.30.42.10">
    <property type="match status" value="1"/>
</dbReference>
<dbReference type="GO" id="GO:0005737">
    <property type="term" value="C:cytoplasm"/>
    <property type="evidence" value="ECO:0007669"/>
    <property type="project" value="TreeGrafter"/>
</dbReference>
<dbReference type="Pfam" id="PF00595">
    <property type="entry name" value="PDZ"/>
    <property type="match status" value="1"/>
</dbReference>
<feature type="compositionally biased region" description="Acidic residues" evidence="3">
    <location>
        <begin position="231"/>
        <end position="241"/>
    </location>
</feature>
<feature type="region of interest" description="Disordered" evidence="3">
    <location>
        <begin position="947"/>
        <end position="973"/>
    </location>
</feature>
<dbReference type="Proteomes" id="UP001318040">
    <property type="component" value="Chromosome 34"/>
</dbReference>
<feature type="region of interest" description="Disordered" evidence="3">
    <location>
        <begin position="1861"/>
        <end position="1918"/>
    </location>
</feature>
<dbReference type="GO" id="GO:0030425">
    <property type="term" value="C:dendrite"/>
    <property type="evidence" value="ECO:0007669"/>
    <property type="project" value="TreeGrafter"/>
</dbReference>
<dbReference type="CDD" id="cd09512">
    <property type="entry name" value="SAM_Neurabin-like"/>
    <property type="match status" value="1"/>
</dbReference>
<feature type="compositionally biased region" description="Acidic residues" evidence="3">
    <location>
        <begin position="1621"/>
        <end position="1635"/>
    </location>
</feature>
<feature type="compositionally biased region" description="Acidic residues" evidence="3">
    <location>
        <begin position="1570"/>
        <end position="1590"/>
    </location>
</feature>
<dbReference type="InterPro" id="IPR001478">
    <property type="entry name" value="PDZ"/>
</dbReference>
<feature type="region of interest" description="Disordered" evidence="3">
    <location>
        <begin position="533"/>
        <end position="557"/>
    </location>
</feature>
<organism evidence="6 7">
    <name type="scientific">Petromyzon marinus</name>
    <name type="common">Sea lamprey</name>
    <dbReference type="NCBI Taxonomy" id="7757"/>
    <lineage>
        <taxon>Eukaryota</taxon>
        <taxon>Metazoa</taxon>
        <taxon>Chordata</taxon>
        <taxon>Craniata</taxon>
        <taxon>Vertebrata</taxon>
        <taxon>Cyclostomata</taxon>
        <taxon>Hyperoartia</taxon>
        <taxon>Petromyzontiformes</taxon>
        <taxon>Petromyzontidae</taxon>
        <taxon>Petromyzon</taxon>
    </lineage>
</organism>
<dbReference type="GO" id="GO:0015629">
    <property type="term" value="C:actin cytoskeleton"/>
    <property type="evidence" value="ECO:0007669"/>
    <property type="project" value="TreeGrafter"/>
</dbReference>
<dbReference type="InterPro" id="IPR043446">
    <property type="entry name" value="Neurabin-like"/>
</dbReference>
<dbReference type="InterPro" id="IPR001660">
    <property type="entry name" value="SAM"/>
</dbReference>
<dbReference type="KEGG" id="pmrn:116948594"/>
<dbReference type="SMART" id="SM00228">
    <property type="entry name" value="PDZ"/>
    <property type="match status" value="1"/>
</dbReference>
<dbReference type="PROSITE" id="PS50105">
    <property type="entry name" value="SAM_DOMAIN"/>
    <property type="match status" value="1"/>
</dbReference>
<feature type="region of interest" description="Disordered" evidence="3">
    <location>
        <begin position="371"/>
        <end position="403"/>
    </location>
</feature>
<reference evidence="7" key="1">
    <citation type="submission" date="2025-08" db="UniProtKB">
        <authorList>
            <consortium name="RefSeq"/>
        </authorList>
    </citation>
    <scope>IDENTIFICATION</scope>
    <source>
        <tissue evidence="7">Sperm</tissue>
    </source>
</reference>
<feature type="region of interest" description="Disordered" evidence="3">
    <location>
        <begin position="1165"/>
        <end position="1639"/>
    </location>
</feature>
<feature type="compositionally biased region" description="Basic and acidic residues" evidence="3">
    <location>
        <begin position="242"/>
        <end position="265"/>
    </location>
</feature>
<dbReference type="RefSeq" id="XP_032821297.1">
    <property type="nucleotide sequence ID" value="XM_032965406.1"/>
</dbReference>
<feature type="compositionally biased region" description="Polar residues" evidence="3">
    <location>
        <begin position="1820"/>
        <end position="1835"/>
    </location>
</feature>
<evidence type="ECO:0000313" key="6">
    <source>
        <dbReference type="Proteomes" id="UP001318040"/>
    </source>
</evidence>
<dbReference type="GO" id="GO:0007015">
    <property type="term" value="P:actin filament organization"/>
    <property type="evidence" value="ECO:0007669"/>
    <property type="project" value="TreeGrafter"/>
</dbReference>
<dbReference type="GO" id="GO:0014069">
    <property type="term" value="C:postsynaptic density"/>
    <property type="evidence" value="ECO:0007669"/>
    <property type="project" value="TreeGrafter"/>
</dbReference>
<feature type="compositionally biased region" description="Low complexity" evidence="3">
    <location>
        <begin position="1862"/>
        <end position="1872"/>
    </location>
</feature>
<feature type="compositionally biased region" description="Low complexity" evidence="3">
    <location>
        <begin position="157"/>
        <end position="166"/>
    </location>
</feature>
<feature type="compositionally biased region" description="Basic and acidic residues" evidence="3">
    <location>
        <begin position="1984"/>
        <end position="2010"/>
    </location>
</feature>
<evidence type="ECO:0000256" key="1">
    <source>
        <dbReference type="ARBA" id="ARBA00022553"/>
    </source>
</evidence>
<evidence type="ECO:0000313" key="7">
    <source>
        <dbReference type="RefSeq" id="XP_032821297.1"/>
    </source>
</evidence>
<dbReference type="Gene3D" id="1.10.150.50">
    <property type="entry name" value="Transcription Factor, Ets-1"/>
    <property type="match status" value="1"/>
</dbReference>
<dbReference type="InterPro" id="IPR036034">
    <property type="entry name" value="PDZ_sf"/>
</dbReference>
<protein>
    <submittedName>
        <fullName evidence="7">Uncharacterized protein LOC116948594 isoform X1</fullName>
    </submittedName>
</protein>
<dbReference type="GO" id="GO:0031175">
    <property type="term" value="P:neuron projection development"/>
    <property type="evidence" value="ECO:0007669"/>
    <property type="project" value="TreeGrafter"/>
</dbReference>
<feature type="compositionally biased region" description="Low complexity" evidence="3">
    <location>
        <begin position="1267"/>
        <end position="1277"/>
    </location>
</feature>
<feature type="compositionally biased region" description="Basic and acidic residues" evidence="3">
    <location>
        <begin position="197"/>
        <end position="207"/>
    </location>
</feature>
<feature type="compositionally biased region" description="Acidic residues" evidence="3">
    <location>
        <begin position="1206"/>
        <end position="1219"/>
    </location>
</feature>
<evidence type="ECO:0000259" key="4">
    <source>
        <dbReference type="PROSITE" id="PS50105"/>
    </source>
</evidence>
<feature type="compositionally biased region" description="Acidic residues" evidence="3">
    <location>
        <begin position="1537"/>
        <end position="1553"/>
    </location>
</feature>
<feature type="compositionally biased region" description="Low complexity" evidence="3">
    <location>
        <begin position="309"/>
        <end position="327"/>
    </location>
</feature>
<dbReference type="PANTHER" id="PTHR16154">
    <property type="entry name" value="NEURABIN"/>
    <property type="match status" value="1"/>
</dbReference>
<keyword evidence="2" id="KW-0175">Coiled coil</keyword>
<dbReference type="InterPro" id="IPR013761">
    <property type="entry name" value="SAM/pointed_sf"/>
</dbReference>
<feature type="compositionally biased region" description="Basic and acidic residues" evidence="3">
    <location>
        <begin position="1510"/>
        <end position="1536"/>
    </location>
</feature>
<accession>A0AAJ7TRG5</accession>
<feature type="region of interest" description="Disordered" evidence="3">
    <location>
        <begin position="1660"/>
        <end position="1845"/>
    </location>
</feature>
<feature type="compositionally biased region" description="Polar residues" evidence="3">
    <location>
        <begin position="1688"/>
        <end position="1713"/>
    </location>
</feature>